<dbReference type="GO" id="GO:0005829">
    <property type="term" value="C:cytosol"/>
    <property type="evidence" value="ECO:0007669"/>
    <property type="project" value="TreeGrafter"/>
</dbReference>
<dbReference type="PANTHER" id="PTHR30154:SF34">
    <property type="entry name" value="TRANSCRIPTIONAL REGULATOR AZLB"/>
    <property type="match status" value="1"/>
</dbReference>
<dbReference type="SUPFAM" id="SSF46785">
    <property type="entry name" value="Winged helix' DNA-binding domain"/>
    <property type="match status" value="1"/>
</dbReference>
<dbReference type="PROSITE" id="PS50956">
    <property type="entry name" value="HTH_ASNC_2"/>
    <property type="match status" value="1"/>
</dbReference>
<keyword evidence="3" id="KW-0804">Transcription</keyword>
<evidence type="ECO:0000313" key="5">
    <source>
        <dbReference type="EMBL" id="TVO71451.1"/>
    </source>
</evidence>
<dbReference type="InterPro" id="IPR019888">
    <property type="entry name" value="Tscrpt_reg_AsnC-like"/>
</dbReference>
<dbReference type="PANTHER" id="PTHR30154">
    <property type="entry name" value="LEUCINE-RESPONSIVE REGULATORY PROTEIN"/>
    <property type="match status" value="1"/>
</dbReference>
<dbReference type="InterPro" id="IPR019887">
    <property type="entry name" value="Tscrpt_reg_AsnC/Lrp_C"/>
</dbReference>
<dbReference type="Gene3D" id="3.30.70.920">
    <property type="match status" value="1"/>
</dbReference>
<dbReference type="Pfam" id="PF01037">
    <property type="entry name" value="AsnC_trans_reg"/>
    <property type="match status" value="1"/>
</dbReference>
<reference evidence="5 6" key="1">
    <citation type="submission" date="2019-07" db="EMBL/GenBank/DDBJ databases">
        <title>The pathways for chlorine oxyanion respiration interact through the shared metabolite chlorate.</title>
        <authorList>
            <person name="Barnum T.P."/>
            <person name="Cheng Y."/>
            <person name="Hill K.A."/>
            <person name="Lucas L.N."/>
            <person name="Carlson H.K."/>
            <person name="Coates J.D."/>
        </authorList>
    </citation>
    <scope>NUCLEOTIDE SEQUENCE [LARGE SCALE GENOMIC DNA]</scope>
    <source>
        <strain evidence="5 6">BK-1</strain>
    </source>
</reference>
<keyword evidence="1" id="KW-0805">Transcription regulation</keyword>
<sequence>MKSDTLDRIDRHILNQLQKNNQISNLKLAERVGLSPPACLRRVKRLRDEGIISGDVSLVEPHIAGHTINIIVEVEMERDHLELSAQFRKTIIASPEVTQCYAVTGEVDFILVVSVPDMQAYDAFTHKVFYTQPNLRKFRSLISLDRVKFETAVKL</sequence>
<evidence type="ECO:0000256" key="2">
    <source>
        <dbReference type="ARBA" id="ARBA00023125"/>
    </source>
</evidence>
<dbReference type="Proteomes" id="UP000316649">
    <property type="component" value="Unassembled WGS sequence"/>
</dbReference>
<dbReference type="InterPro" id="IPR011991">
    <property type="entry name" value="ArsR-like_HTH"/>
</dbReference>
<keyword evidence="6" id="KW-1185">Reference proteome</keyword>
<evidence type="ECO:0000259" key="4">
    <source>
        <dbReference type="PROSITE" id="PS50956"/>
    </source>
</evidence>
<dbReference type="Pfam" id="PF13412">
    <property type="entry name" value="HTH_24"/>
    <property type="match status" value="1"/>
</dbReference>
<dbReference type="GO" id="GO:0043200">
    <property type="term" value="P:response to amino acid"/>
    <property type="evidence" value="ECO:0007669"/>
    <property type="project" value="TreeGrafter"/>
</dbReference>
<dbReference type="CDD" id="cd00090">
    <property type="entry name" value="HTH_ARSR"/>
    <property type="match status" value="1"/>
</dbReference>
<dbReference type="AlphaFoldDB" id="A0A557S204"/>
<dbReference type="GO" id="GO:0043565">
    <property type="term" value="F:sequence-specific DNA binding"/>
    <property type="evidence" value="ECO:0007669"/>
    <property type="project" value="InterPro"/>
</dbReference>
<dbReference type="PRINTS" id="PR00033">
    <property type="entry name" value="HTHASNC"/>
</dbReference>
<keyword evidence="2" id="KW-0238">DNA-binding</keyword>
<dbReference type="GO" id="GO:0006355">
    <property type="term" value="P:regulation of DNA-templated transcription"/>
    <property type="evidence" value="ECO:0007669"/>
    <property type="project" value="UniProtKB-ARBA"/>
</dbReference>
<dbReference type="RefSeq" id="WP_144359736.1">
    <property type="nucleotide sequence ID" value="NZ_VMNH01000021.1"/>
</dbReference>
<feature type="domain" description="HTH asnC-type" evidence="4">
    <location>
        <begin position="6"/>
        <end position="67"/>
    </location>
</feature>
<dbReference type="EMBL" id="VMNH01000021">
    <property type="protein sequence ID" value="TVO71451.1"/>
    <property type="molecule type" value="Genomic_DNA"/>
</dbReference>
<accession>A0A557S204</accession>
<proteinExistence type="predicted"/>
<evidence type="ECO:0000256" key="1">
    <source>
        <dbReference type="ARBA" id="ARBA00023015"/>
    </source>
</evidence>
<organism evidence="5 6">
    <name type="scientific">Sedimenticola selenatireducens</name>
    <dbReference type="NCBI Taxonomy" id="191960"/>
    <lineage>
        <taxon>Bacteria</taxon>
        <taxon>Pseudomonadati</taxon>
        <taxon>Pseudomonadota</taxon>
        <taxon>Gammaproteobacteria</taxon>
        <taxon>Chromatiales</taxon>
        <taxon>Sedimenticolaceae</taxon>
        <taxon>Sedimenticola</taxon>
    </lineage>
</organism>
<name>A0A557S204_9GAMM</name>
<dbReference type="InterPro" id="IPR036388">
    <property type="entry name" value="WH-like_DNA-bd_sf"/>
</dbReference>
<dbReference type="SUPFAM" id="SSF54909">
    <property type="entry name" value="Dimeric alpha+beta barrel"/>
    <property type="match status" value="1"/>
</dbReference>
<dbReference type="InterPro" id="IPR036390">
    <property type="entry name" value="WH_DNA-bd_sf"/>
</dbReference>
<comment type="caution">
    <text evidence="5">The sequence shown here is derived from an EMBL/GenBank/DDBJ whole genome shotgun (WGS) entry which is preliminary data.</text>
</comment>
<gene>
    <name evidence="5" type="ORF">FHP88_14110</name>
</gene>
<dbReference type="OrthoDB" id="8590699at2"/>
<protein>
    <submittedName>
        <fullName evidence="5">Lrp/AsnC family transcriptional regulator</fullName>
    </submittedName>
</protein>
<evidence type="ECO:0000256" key="3">
    <source>
        <dbReference type="ARBA" id="ARBA00023163"/>
    </source>
</evidence>
<dbReference type="Gene3D" id="1.10.10.10">
    <property type="entry name" value="Winged helix-like DNA-binding domain superfamily/Winged helix DNA-binding domain"/>
    <property type="match status" value="1"/>
</dbReference>
<dbReference type="SMART" id="SM00344">
    <property type="entry name" value="HTH_ASNC"/>
    <property type="match status" value="1"/>
</dbReference>
<evidence type="ECO:0000313" key="6">
    <source>
        <dbReference type="Proteomes" id="UP000316649"/>
    </source>
</evidence>
<dbReference type="InterPro" id="IPR000485">
    <property type="entry name" value="AsnC-type_HTH_dom"/>
</dbReference>
<dbReference type="InterPro" id="IPR011008">
    <property type="entry name" value="Dimeric_a/b-barrel"/>
</dbReference>